<evidence type="ECO:0000256" key="5">
    <source>
        <dbReference type="SAM" id="MobiDB-lite"/>
    </source>
</evidence>
<dbReference type="Gene3D" id="3.60.20.40">
    <property type="match status" value="1"/>
</dbReference>
<evidence type="ECO:0000313" key="7">
    <source>
        <dbReference type="Proteomes" id="UP001230005"/>
    </source>
</evidence>
<dbReference type="SUPFAM" id="SSF56235">
    <property type="entry name" value="N-terminal nucleophile aminohydrolases (Ntn hydrolases)"/>
    <property type="match status" value="2"/>
</dbReference>
<organism evidence="6 7">
    <name type="scientific">Evansella vedderi</name>
    <dbReference type="NCBI Taxonomy" id="38282"/>
    <lineage>
        <taxon>Bacteria</taxon>
        <taxon>Bacillati</taxon>
        <taxon>Bacillota</taxon>
        <taxon>Bacilli</taxon>
        <taxon>Bacillales</taxon>
        <taxon>Bacillaceae</taxon>
        <taxon>Evansella</taxon>
    </lineage>
</organism>
<dbReference type="InterPro" id="IPR051792">
    <property type="entry name" value="GGT_bact"/>
</dbReference>
<evidence type="ECO:0000256" key="2">
    <source>
        <dbReference type="ARBA" id="ARBA00022679"/>
    </source>
</evidence>
<gene>
    <name evidence="6" type="ORF">J2S74_000218</name>
</gene>
<proteinExistence type="inferred from homology"/>
<dbReference type="Proteomes" id="UP001230005">
    <property type="component" value="Unassembled WGS sequence"/>
</dbReference>
<evidence type="ECO:0000313" key="6">
    <source>
        <dbReference type="EMBL" id="MDQ0252846.1"/>
    </source>
</evidence>
<dbReference type="EMBL" id="JAUSUG010000001">
    <property type="protein sequence ID" value="MDQ0252846.1"/>
    <property type="molecule type" value="Genomic_DNA"/>
</dbReference>
<dbReference type="Gene3D" id="1.10.246.130">
    <property type="match status" value="1"/>
</dbReference>
<dbReference type="InterPro" id="IPR029055">
    <property type="entry name" value="Ntn_hydrolases_N"/>
</dbReference>
<dbReference type="PANTHER" id="PTHR43199:SF1">
    <property type="entry name" value="GLUTATHIONE HYDROLASE PROENZYME"/>
    <property type="match status" value="1"/>
</dbReference>
<dbReference type="PRINTS" id="PR01210">
    <property type="entry name" value="GGTRANSPTASE"/>
</dbReference>
<keyword evidence="2" id="KW-0808">Transferase</keyword>
<comment type="caution">
    <text evidence="6">The sequence shown here is derived from an EMBL/GenBank/DDBJ whole genome shotgun (WGS) entry which is preliminary data.</text>
</comment>
<dbReference type="Pfam" id="PF01019">
    <property type="entry name" value="G_glu_transpept"/>
    <property type="match status" value="2"/>
</dbReference>
<feature type="region of interest" description="Disordered" evidence="5">
    <location>
        <begin position="1446"/>
        <end position="1507"/>
    </location>
</feature>
<dbReference type="PANTHER" id="PTHR43199">
    <property type="entry name" value="GLUTATHIONE HYDROLASE"/>
    <property type="match status" value="1"/>
</dbReference>
<keyword evidence="7" id="KW-1185">Reference proteome</keyword>
<feature type="compositionally biased region" description="Low complexity" evidence="5">
    <location>
        <begin position="1494"/>
        <end position="1507"/>
    </location>
</feature>
<keyword evidence="3" id="KW-0378">Hydrolase</keyword>
<accession>A0ABT9ZNN7</accession>
<comment type="similarity">
    <text evidence="1">Belongs to the gamma-glutamyltransferase family.</text>
</comment>
<reference evidence="6 7" key="1">
    <citation type="submission" date="2023-07" db="EMBL/GenBank/DDBJ databases">
        <title>Genomic Encyclopedia of Type Strains, Phase IV (KMG-IV): sequencing the most valuable type-strain genomes for metagenomic binning, comparative biology and taxonomic classification.</title>
        <authorList>
            <person name="Goeker M."/>
        </authorList>
    </citation>
    <scope>NUCLEOTIDE SEQUENCE [LARGE SCALE GENOMIC DNA]</scope>
    <source>
        <strain evidence="6 7">DSM 9768</strain>
    </source>
</reference>
<name>A0ABT9ZNN7_9BACI</name>
<evidence type="ECO:0000256" key="3">
    <source>
        <dbReference type="ARBA" id="ARBA00022801"/>
    </source>
</evidence>
<sequence>MSRKKCRRLFCVFLVLLLLLPVNVVGFAQGFDYDETFSNPYFEQQPVATGTGGAVASEHPLASQAAMDIMEAGGNAIDAAIAAHAVHNLTRPFSGGIGGGGMMNIYLAELDEVVTIGHRSMSPEAFNIDSFIDEDGNILPSESRMSSGMAVGVPGAVKAWEEALEQYGTMTFAEVLAPAIRYAREGFAADDNLIREIRENASRFRLYEPTRELFLTEDGQVPEPGTIMKNPDLANAFELIAEHGSTVFYYGEIGEAIVEAVTNPPYVDNPESQWRQDLPLPIPGVMTMEDLASYTTVHSSPIHTTYRGYDVYGMPPVSSGGLIIGGLLNILEGYDLSSMSETEFLHYYIEASRLVFADYRNYHGDPDHVHVPVDGMMSKSYAEYLRQKIGDTAKVGQVAPGNVWPYDEDPNRPAIPLPKLEPGFSYDFAGAAGEDWEKTKFYVDTSYDTTYELDGNGFGRMEIGARRNSAGRAASNMIWTEDMEILVPFRINDFGGDRRLRFWLRADGWNLSSSPHNGYAVEIRSGSDEIHLLDRVNGSGGTIARFDHERTTDIQWLRFKVVDNQLSVKLWNDGEEEPSRWNFVHEDNSLTEPGRLLISTVELANTTEGGAFTVGPIVLEETDELSMAPGFFHQFTGNAGDPWDEAVFTVEVREPTVIEQTGDGYGRITLGDSQHDYGRAAPKMLPAKNMELTVPYKINDLGSSRTLRFWLRADDWASNTFPENGYSVEIKSGFNNIRIHKAQNGSQGEIARFHYDRSTEEQMLRFKLVDNQISVKVWDASEPEPRDWNFVYVDEDNPVLGEGTFKVSAYEFTNGAGGSFTIGDIHVEETDKLTLTEPGFSYDFAGNEGDSWSGEKFSTLTTRDASQTLTGDGNGRIHLFGNTSYGNAIANMKLAKNKEVVLPFQFNDLAADSDPHLRLWLRADEPSPTISPRNGIGVDIRPNQNRIRLVRAVNGSNTWFQDISFDGGDEKQMLRFKVVDEQISVKVWNASEGEPNEWTFVTEEPSVDRLGSFMIGAYEFGNAGADIRIGKIDIMETNERTVVGELEPGFTYDFAGNAGDPWDASKFFTLTTRDASQTLSGDGYGIMNLPRNASYANGAANMLPARNKELLVPFRFSHLGENSNPHLRIWLRSDGNPSPTVSPSNGVGVDIRPSENRIRLIRAVNGSNTWFHNISNAGTEEEQMLRLRIVDNQLFVKIWNASEAEPSEWTYVTEENIVSDAGTLFFGAYEFGSTGAEVRLGEIQVVEVDDSGITMEITEGTSEEGETINLTVADKYGNVVVHTSTIVNIGGTGIVVPRYGFLLNNAIGNRTPISAEEGEPNAAAPRMRPLSTMSPTIIIKDGKPVFAGGAPGGLTIPNTVSKILLQYLDRGMSLPDAVESARISQENKISGETVIERFFTETQEYKELKALGHKFEISNLVQGIGSFNGIAFTEDGEKQAVAEAVRRGGGSAMAFDADPEEHRPPGEDKRKDGEHRRDGEKRRDDENRRDNENRNNNTNNGKRIGQD</sequence>
<feature type="compositionally biased region" description="Basic and acidic residues" evidence="5">
    <location>
        <begin position="1460"/>
        <end position="1493"/>
    </location>
</feature>
<dbReference type="InterPro" id="IPR043137">
    <property type="entry name" value="GGT_ssub_C"/>
</dbReference>
<dbReference type="InterPro" id="IPR043138">
    <property type="entry name" value="GGT_lsub"/>
</dbReference>
<evidence type="ECO:0000256" key="1">
    <source>
        <dbReference type="ARBA" id="ARBA00009381"/>
    </source>
</evidence>
<keyword evidence="4" id="KW-0865">Zymogen</keyword>
<protein>
    <submittedName>
        <fullName evidence="6">Gamma-glutamyltranspeptidase</fullName>
    </submittedName>
</protein>
<dbReference type="RefSeq" id="WP_307320735.1">
    <property type="nucleotide sequence ID" value="NZ_JAUSUG010000001.1"/>
</dbReference>
<evidence type="ECO:0000256" key="4">
    <source>
        <dbReference type="ARBA" id="ARBA00023145"/>
    </source>
</evidence>